<reference evidence="1" key="1">
    <citation type="submission" date="2021-01" db="EMBL/GenBank/DDBJ databases">
        <authorList>
            <consortium name="Genoscope - CEA"/>
            <person name="William W."/>
        </authorList>
    </citation>
    <scope>NUCLEOTIDE SEQUENCE</scope>
</reference>
<accession>A0A816MS68</accession>
<dbReference type="AlphaFoldDB" id="A0A816MS68"/>
<name>A0A816MS68_BRANA</name>
<feature type="non-terminal residue" evidence="1">
    <location>
        <position position="86"/>
    </location>
</feature>
<gene>
    <name evidence="1" type="ORF">DARMORV10_C07P42840.1</name>
</gene>
<protein>
    <submittedName>
        <fullName evidence="1">(rape) hypothetical protein</fullName>
    </submittedName>
</protein>
<evidence type="ECO:0000313" key="1">
    <source>
        <dbReference type="EMBL" id="CAF2015247.1"/>
    </source>
</evidence>
<sequence>IGLTHYNLKKYRSYGYRLTAIANHFPIGYPSFHYSSSSTLNSEVLSECAPEKMAAPTLSDSTKRILCKWYGFIYFQTGNLAEIKSI</sequence>
<organism evidence="1">
    <name type="scientific">Brassica napus</name>
    <name type="common">Rape</name>
    <dbReference type="NCBI Taxonomy" id="3708"/>
    <lineage>
        <taxon>Eukaryota</taxon>
        <taxon>Viridiplantae</taxon>
        <taxon>Streptophyta</taxon>
        <taxon>Embryophyta</taxon>
        <taxon>Tracheophyta</taxon>
        <taxon>Spermatophyta</taxon>
        <taxon>Magnoliopsida</taxon>
        <taxon>eudicotyledons</taxon>
        <taxon>Gunneridae</taxon>
        <taxon>Pentapetalae</taxon>
        <taxon>rosids</taxon>
        <taxon>malvids</taxon>
        <taxon>Brassicales</taxon>
        <taxon>Brassicaceae</taxon>
        <taxon>Brassiceae</taxon>
        <taxon>Brassica</taxon>
    </lineage>
</organism>
<proteinExistence type="predicted"/>
<dbReference type="EMBL" id="HG994371">
    <property type="protein sequence ID" value="CAF2015247.1"/>
    <property type="molecule type" value="Genomic_DNA"/>
</dbReference>
<dbReference type="Proteomes" id="UP001295469">
    <property type="component" value="Chromosome C07"/>
</dbReference>